<evidence type="ECO:0000256" key="1">
    <source>
        <dbReference type="ARBA" id="ARBA00000826"/>
    </source>
</evidence>
<comment type="subunit">
    <text evidence="8">Monomer.</text>
</comment>
<dbReference type="EMBL" id="JBEDNQ010000001">
    <property type="protein sequence ID" value="MEQ3548844.1"/>
    <property type="molecule type" value="Genomic_DNA"/>
</dbReference>
<dbReference type="InterPro" id="IPR044143">
    <property type="entry name" value="GlgB_N_E_set_prok"/>
</dbReference>
<dbReference type="HAMAP" id="MF_00685">
    <property type="entry name" value="GlgB"/>
    <property type="match status" value="1"/>
</dbReference>
<dbReference type="InterPro" id="IPR013783">
    <property type="entry name" value="Ig-like_fold"/>
</dbReference>
<gene>
    <name evidence="8 11" type="primary">glgB</name>
    <name evidence="11" type="ORF">WIS52_00045</name>
</gene>
<feature type="compositionally biased region" description="Low complexity" evidence="9">
    <location>
        <begin position="826"/>
        <end position="844"/>
    </location>
</feature>
<dbReference type="Pfam" id="PF00128">
    <property type="entry name" value="Alpha-amylase"/>
    <property type="match status" value="1"/>
</dbReference>
<dbReference type="SUPFAM" id="SSF51445">
    <property type="entry name" value="(Trans)glycosidases"/>
    <property type="match status" value="1"/>
</dbReference>
<dbReference type="Pfam" id="PF02922">
    <property type="entry name" value="CBM_48"/>
    <property type="match status" value="1"/>
</dbReference>
<evidence type="ECO:0000259" key="10">
    <source>
        <dbReference type="SMART" id="SM00642"/>
    </source>
</evidence>
<feature type="compositionally biased region" description="Low complexity" evidence="9">
    <location>
        <begin position="954"/>
        <end position="975"/>
    </location>
</feature>
<dbReference type="Pfam" id="PF02806">
    <property type="entry name" value="Alpha-amylase_C"/>
    <property type="match status" value="1"/>
</dbReference>
<keyword evidence="8 11" id="KW-0328">Glycosyltransferase</keyword>
<dbReference type="InterPro" id="IPR013780">
    <property type="entry name" value="Glyco_hydro_b"/>
</dbReference>
<dbReference type="InterPro" id="IPR017853">
    <property type="entry name" value="GH"/>
</dbReference>
<dbReference type="Gene3D" id="2.60.40.1180">
    <property type="entry name" value="Golgi alpha-mannosidase II"/>
    <property type="match status" value="1"/>
</dbReference>
<evidence type="ECO:0000256" key="4">
    <source>
        <dbReference type="ARBA" id="ARBA00022600"/>
    </source>
</evidence>
<evidence type="ECO:0000256" key="2">
    <source>
        <dbReference type="ARBA" id="ARBA00004964"/>
    </source>
</evidence>
<evidence type="ECO:0000256" key="3">
    <source>
        <dbReference type="ARBA" id="ARBA00009000"/>
    </source>
</evidence>
<dbReference type="CDD" id="cd11322">
    <property type="entry name" value="AmyAc_Glg_BE"/>
    <property type="match status" value="1"/>
</dbReference>
<dbReference type="InterPro" id="IPR054169">
    <property type="entry name" value="GlgB_N"/>
</dbReference>
<sequence length="975" mass="104732">MRATADAETAHAPDQATIDRLLGGAHHDPHGVLGAHPHADGTVVRVLRPHAVSVAVLPNGERELAHELTKVHDAGLFSGVVPGSGGDYRLLVRFDDGAGGTTDEVVDDPYRWLPTLGTLDLHLIGEGRHERLWDVLGARVRDYETASGPVSGTSFAVWAPNARGIRVTGDFDGWAGWWLPMRSLGDSGVWEIFLPGVGVGSRYKYRILGPDGRWRDKADPMAFATEIPPQTASVVTAPVHEWQDQEWMAARAERRPHEEPMSVYEMHLGSWVPGLDYREIAERLVSYLDGTGFTHVELLPVAEHPFGGSWGYQVTSYYAPTARFGTPDDFRYFVDRLHRAGYGVIVDWVPAHFPRDEWALARFDGTACYEHADPRRGEQPDWGTLVFDFGRNEVRNFLVANALYWLESFHIDGLRVDAVASMLYLDYSRADGQWLPNVHGGRENLDAVAFLQEMNATVYREHPGVVTIAEESTAWPGVTRPTYMGGLGFGFKWNMGWMHDTLDYTGRDPIHRSYHHNQMTFSLMYAFSENYVLPISHDEVVHGKGSLWTRMPGDDWNKAAGVRALLAYMWAHPGKQLLFMGGEFGQPREWSEQRSLDWHLQAEEPLHGGITTLVGDLNRTYRAQSALWSRDTTPDGFAWIDANDATGNVFSFLRQGVDAAGRPTVLACVANFSGQPRDDYRVGLPFAGNWTEVVNTDATSYGGSGVGNMGRVRAEQVFWHGQPASAVLRLPPSGVLWLVPEETGGPVHSAAAAEVPAGSVPARLPFEAVPAEPEDTDVDAPVTPDDGYRALGPVGPAPVPSVPSPSHAYDEDPDLPDPIGASPDLPGAVDGDPAPVDPVDALPGPSTPAPPAGEVAGAVATTAPEVSVPEPVVPAGSAPDAPQAAGEPAADPVGSAPTDTPAPDVDDASGTGASDLEPSGPDHPDLADDAPADGPVSSTVAPADGTVGVRAVRTGSFVTGTSGTGASDSGTPTRD</sequence>
<evidence type="ECO:0000256" key="8">
    <source>
        <dbReference type="HAMAP-Rule" id="MF_00685"/>
    </source>
</evidence>
<dbReference type="InterPro" id="IPR004193">
    <property type="entry name" value="Glyco_hydro_13_N"/>
</dbReference>
<evidence type="ECO:0000313" key="11">
    <source>
        <dbReference type="EMBL" id="MEQ3548844.1"/>
    </source>
</evidence>
<dbReference type="CDD" id="cd02855">
    <property type="entry name" value="E_set_GBE_prok_N"/>
    <property type="match status" value="1"/>
</dbReference>
<keyword evidence="5 8" id="KW-0808">Transferase</keyword>
<dbReference type="EC" id="2.4.1.18" evidence="8"/>
<dbReference type="InterPro" id="IPR006048">
    <property type="entry name" value="A-amylase/branching_C"/>
</dbReference>
<evidence type="ECO:0000313" key="12">
    <source>
        <dbReference type="Proteomes" id="UP001494902"/>
    </source>
</evidence>
<dbReference type="GO" id="GO:0003844">
    <property type="term" value="F:1,4-alpha-glucan branching enzyme activity"/>
    <property type="evidence" value="ECO:0007669"/>
    <property type="project" value="UniProtKB-EC"/>
</dbReference>
<keyword evidence="6 8" id="KW-0320">Glycogen biosynthesis</keyword>
<dbReference type="Pfam" id="PF22019">
    <property type="entry name" value="GlgB_N"/>
    <property type="match status" value="1"/>
</dbReference>
<feature type="active site" description="Proton donor" evidence="8">
    <location>
        <position position="470"/>
    </location>
</feature>
<dbReference type="Proteomes" id="UP001494902">
    <property type="component" value="Unassembled WGS sequence"/>
</dbReference>
<dbReference type="InterPro" id="IPR014756">
    <property type="entry name" value="Ig_E-set"/>
</dbReference>
<dbReference type="InterPro" id="IPR006047">
    <property type="entry name" value="GH13_cat_dom"/>
</dbReference>
<dbReference type="NCBIfam" id="NF008967">
    <property type="entry name" value="PRK12313.1"/>
    <property type="match status" value="1"/>
</dbReference>
<protein>
    <recommendedName>
        <fullName evidence="8">1,4-alpha-glucan branching enzyme GlgB</fullName>
        <ecNumber evidence="8">2.4.1.18</ecNumber>
    </recommendedName>
    <alternativeName>
        <fullName evidence="8">1,4-alpha-D-glucan:1,4-alpha-D-glucan 6-glucosyl-transferase</fullName>
    </alternativeName>
    <alternativeName>
        <fullName evidence="8">Alpha-(1-&gt;4)-glucan branching enzyme</fullName>
    </alternativeName>
    <alternativeName>
        <fullName evidence="8">Glycogen branching enzyme</fullName>
        <shortName evidence="8">BE</shortName>
    </alternativeName>
</protein>
<dbReference type="NCBIfam" id="TIGR01515">
    <property type="entry name" value="branching_enzym"/>
    <property type="match status" value="1"/>
</dbReference>
<evidence type="ECO:0000256" key="7">
    <source>
        <dbReference type="ARBA" id="ARBA00023277"/>
    </source>
</evidence>
<name>A0ABV1K303_9PSEU</name>
<dbReference type="PANTHER" id="PTHR43651:SF3">
    <property type="entry name" value="1,4-ALPHA-GLUCAN-BRANCHING ENZYME"/>
    <property type="match status" value="1"/>
</dbReference>
<comment type="caution">
    <text evidence="11">The sequence shown here is derived from an EMBL/GenBank/DDBJ whole genome shotgun (WGS) entry which is preliminary data.</text>
</comment>
<feature type="compositionally biased region" description="Low complexity" evidence="9">
    <location>
        <begin position="869"/>
        <end position="879"/>
    </location>
</feature>
<dbReference type="Gene3D" id="2.60.40.10">
    <property type="entry name" value="Immunoglobulins"/>
    <property type="match status" value="2"/>
</dbReference>
<dbReference type="NCBIfam" id="NF003811">
    <property type="entry name" value="PRK05402.1"/>
    <property type="match status" value="1"/>
</dbReference>
<feature type="region of interest" description="Disordered" evidence="9">
    <location>
        <begin position="869"/>
        <end position="975"/>
    </location>
</feature>
<evidence type="ECO:0000256" key="9">
    <source>
        <dbReference type="SAM" id="MobiDB-lite"/>
    </source>
</evidence>
<dbReference type="SUPFAM" id="SSF81296">
    <property type="entry name" value="E set domains"/>
    <property type="match status" value="2"/>
</dbReference>
<accession>A0ABV1K303</accession>
<dbReference type="SUPFAM" id="SSF51011">
    <property type="entry name" value="Glycosyl hydrolase domain"/>
    <property type="match status" value="1"/>
</dbReference>
<organism evidence="11 12">
    <name type="scientific">Pseudonocardia nematodicida</name>
    <dbReference type="NCBI Taxonomy" id="1206997"/>
    <lineage>
        <taxon>Bacteria</taxon>
        <taxon>Bacillati</taxon>
        <taxon>Actinomycetota</taxon>
        <taxon>Actinomycetes</taxon>
        <taxon>Pseudonocardiales</taxon>
        <taxon>Pseudonocardiaceae</taxon>
        <taxon>Pseudonocardia</taxon>
    </lineage>
</organism>
<comment type="similarity">
    <text evidence="3 8">Belongs to the glycosyl hydrolase 13 family. GlgB subfamily.</text>
</comment>
<dbReference type="SMART" id="SM00642">
    <property type="entry name" value="Aamy"/>
    <property type="match status" value="1"/>
</dbReference>
<comment type="function">
    <text evidence="8">Catalyzes the formation of the alpha-1,6-glucosidic linkages in glycogen by scission of a 1,4-alpha-linked oligosaccharide from growing alpha-1,4-glucan chains and the subsequent attachment of the oligosaccharide to the alpha-1,6 position.</text>
</comment>
<dbReference type="Gene3D" id="3.20.20.80">
    <property type="entry name" value="Glycosidases"/>
    <property type="match status" value="1"/>
</dbReference>
<dbReference type="PANTHER" id="PTHR43651">
    <property type="entry name" value="1,4-ALPHA-GLUCAN-BRANCHING ENZYME"/>
    <property type="match status" value="1"/>
</dbReference>
<evidence type="ECO:0000256" key="5">
    <source>
        <dbReference type="ARBA" id="ARBA00022679"/>
    </source>
</evidence>
<keyword evidence="7 8" id="KW-0119">Carbohydrate metabolism</keyword>
<proteinExistence type="inferred from homology"/>
<keyword evidence="4 8" id="KW-0321">Glycogen metabolism</keyword>
<feature type="active site" description="Nucleophile" evidence="8">
    <location>
        <position position="417"/>
    </location>
</feature>
<dbReference type="InterPro" id="IPR006407">
    <property type="entry name" value="GlgB"/>
</dbReference>
<comment type="pathway">
    <text evidence="2 8">Glycan biosynthesis; glycogen biosynthesis.</text>
</comment>
<evidence type="ECO:0000256" key="6">
    <source>
        <dbReference type="ARBA" id="ARBA00023056"/>
    </source>
</evidence>
<reference evidence="11 12" key="1">
    <citation type="submission" date="2024-03" db="EMBL/GenBank/DDBJ databases">
        <title>Draft genome sequence of Pseudonocardia nematodicida JCM 31783.</title>
        <authorList>
            <person name="Butdee W."/>
            <person name="Duangmal K."/>
        </authorList>
    </citation>
    <scope>NUCLEOTIDE SEQUENCE [LARGE SCALE GENOMIC DNA]</scope>
    <source>
        <strain evidence="11 12">JCM 31783</strain>
    </source>
</reference>
<comment type="catalytic activity">
    <reaction evidence="1 8">
        <text>Transfers a segment of a (1-&gt;4)-alpha-D-glucan chain to a primary hydroxy group in a similar glucan chain.</text>
        <dbReference type="EC" id="2.4.1.18"/>
    </reaction>
</comment>
<feature type="domain" description="Glycosyl hydrolase family 13 catalytic" evidence="10">
    <location>
        <begin position="265"/>
        <end position="607"/>
    </location>
</feature>
<feature type="region of interest" description="Disordered" evidence="9">
    <location>
        <begin position="771"/>
        <end position="854"/>
    </location>
</feature>
<keyword evidence="12" id="KW-1185">Reference proteome</keyword>